<dbReference type="AlphaFoldDB" id="A0A914Y5E9"/>
<dbReference type="Proteomes" id="UP000887577">
    <property type="component" value="Unplaced"/>
</dbReference>
<proteinExistence type="predicted"/>
<keyword evidence="1" id="KW-1185">Reference proteome</keyword>
<dbReference type="WBParaSite" id="PSU_v2.g12915.t1">
    <property type="protein sequence ID" value="PSU_v2.g12915.t1"/>
    <property type="gene ID" value="PSU_v2.g12915"/>
</dbReference>
<reference evidence="2" key="1">
    <citation type="submission" date="2022-11" db="UniProtKB">
        <authorList>
            <consortium name="WormBaseParasite"/>
        </authorList>
    </citation>
    <scope>IDENTIFICATION</scope>
</reference>
<sequence>MELIKNELFLTLPPSYQKAVEKVEQEFRDIPETDHRAKRDILLEFSLKYLMIKELWDIYFFERFEFSNDCGFYASY</sequence>
<name>A0A914Y5E9_9BILA</name>
<protein>
    <submittedName>
        <fullName evidence="2">Uncharacterized protein</fullName>
    </submittedName>
</protein>
<evidence type="ECO:0000313" key="1">
    <source>
        <dbReference type="Proteomes" id="UP000887577"/>
    </source>
</evidence>
<accession>A0A914Y5E9</accession>
<evidence type="ECO:0000313" key="2">
    <source>
        <dbReference type="WBParaSite" id="PSU_v2.g12915.t1"/>
    </source>
</evidence>
<organism evidence="1 2">
    <name type="scientific">Panagrolaimus superbus</name>
    <dbReference type="NCBI Taxonomy" id="310955"/>
    <lineage>
        <taxon>Eukaryota</taxon>
        <taxon>Metazoa</taxon>
        <taxon>Ecdysozoa</taxon>
        <taxon>Nematoda</taxon>
        <taxon>Chromadorea</taxon>
        <taxon>Rhabditida</taxon>
        <taxon>Tylenchina</taxon>
        <taxon>Panagrolaimomorpha</taxon>
        <taxon>Panagrolaimoidea</taxon>
        <taxon>Panagrolaimidae</taxon>
        <taxon>Panagrolaimus</taxon>
    </lineage>
</organism>